<feature type="region of interest" description="Disordered" evidence="2">
    <location>
        <begin position="1605"/>
        <end position="1642"/>
    </location>
</feature>
<feature type="region of interest" description="Disordered" evidence="2">
    <location>
        <begin position="407"/>
        <end position="448"/>
    </location>
</feature>
<feature type="region of interest" description="Disordered" evidence="2">
    <location>
        <begin position="489"/>
        <end position="519"/>
    </location>
</feature>
<dbReference type="Gene3D" id="3.40.720.10">
    <property type="entry name" value="Alkaline Phosphatase, subunit A"/>
    <property type="match status" value="1"/>
</dbReference>
<accession>A0AAD7UCX1</accession>
<evidence type="ECO:0000313" key="5">
    <source>
        <dbReference type="Proteomes" id="UP001230188"/>
    </source>
</evidence>
<dbReference type="GO" id="GO:0015024">
    <property type="term" value="F:glucuronate-2-sulfatase activity"/>
    <property type="evidence" value="ECO:0007669"/>
    <property type="project" value="TreeGrafter"/>
</dbReference>
<feature type="compositionally biased region" description="Pro residues" evidence="2">
    <location>
        <begin position="1317"/>
        <end position="1328"/>
    </location>
</feature>
<keyword evidence="1" id="KW-0175">Coiled coil</keyword>
<dbReference type="InterPro" id="IPR017850">
    <property type="entry name" value="Alkaline_phosphatase_core_sf"/>
</dbReference>
<dbReference type="PANTHER" id="PTHR46615:SF1">
    <property type="entry name" value="ARYLSULFATASE K"/>
    <property type="match status" value="1"/>
</dbReference>
<comment type="caution">
    <text evidence="4">The sequence shown here is derived from an EMBL/GenBank/DDBJ whole genome shotgun (WGS) entry which is preliminary data.</text>
</comment>
<feature type="compositionally biased region" description="Pro residues" evidence="2">
    <location>
        <begin position="413"/>
        <end position="423"/>
    </location>
</feature>
<feature type="coiled-coil region" evidence="1">
    <location>
        <begin position="1724"/>
        <end position="1751"/>
    </location>
</feature>
<name>A0AAD7UCX1_9STRA</name>
<feature type="compositionally biased region" description="Low complexity" evidence="2">
    <location>
        <begin position="2070"/>
        <end position="2083"/>
    </location>
</feature>
<dbReference type="Pfam" id="PF00884">
    <property type="entry name" value="Sulfatase"/>
    <property type="match status" value="1"/>
</dbReference>
<feature type="compositionally biased region" description="Basic and acidic residues" evidence="2">
    <location>
        <begin position="489"/>
        <end position="499"/>
    </location>
</feature>
<evidence type="ECO:0000313" key="4">
    <source>
        <dbReference type="EMBL" id="KAJ8601627.1"/>
    </source>
</evidence>
<feature type="region of interest" description="Disordered" evidence="2">
    <location>
        <begin position="1"/>
        <end position="24"/>
    </location>
</feature>
<dbReference type="PANTHER" id="PTHR46615">
    <property type="entry name" value="ARYLSULFATASE K"/>
    <property type="match status" value="1"/>
</dbReference>
<organism evidence="4 5">
    <name type="scientific">Chrysophaeum taylorii</name>
    <dbReference type="NCBI Taxonomy" id="2483200"/>
    <lineage>
        <taxon>Eukaryota</taxon>
        <taxon>Sar</taxon>
        <taxon>Stramenopiles</taxon>
        <taxon>Ochrophyta</taxon>
        <taxon>Pelagophyceae</taxon>
        <taxon>Pelagomonadales</taxon>
        <taxon>Pelagomonadaceae</taxon>
        <taxon>Chrysophaeum</taxon>
    </lineage>
</organism>
<dbReference type="InterPro" id="IPR051849">
    <property type="entry name" value="GAG-degrading_sulfatase"/>
</dbReference>
<dbReference type="SUPFAM" id="SSF53649">
    <property type="entry name" value="Alkaline phosphatase-like"/>
    <property type="match status" value="1"/>
</dbReference>
<feature type="region of interest" description="Disordered" evidence="2">
    <location>
        <begin position="1069"/>
        <end position="1098"/>
    </location>
</feature>
<evidence type="ECO:0000256" key="2">
    <source>
        <dbReference type="SAM" id="MobiDB-lite"/>
    </source>
</evidence>
<keyword evidence="5" id="KW-1185">Reference proteome</keyword>
<dbReference type="EMBL" id="JAQMWT010000413">
    <property type="protein sequence ID" value="KAJ8601627.1"/>
    <property type="molecule type" value="Genomic_DNA"/>
</dbReference>
<feature type="domain" description="Sulfatase N-terminal" evidence="3">
    <location>
        <begin position="2752"/>
        <end position="3096"/>
    </location>
</feature>
<feature type="region of interest" description="Disordered" evidence="2">
    <location>
        <begin position="2070"/>
        <end position="2089"/>
    </location>
</feature>
<feature type="compositionally biased region" description="Polar residues" evidence="2">
    <location>
        <begin position="1"/>
        <end position="15"/>
    </location>
</feature>
<feature type="region of interest" description="Disordered" evidence="2">
    <location>
        <begin position="1419"/>
        <end position="1441"/>
    </location>
</feature>
<proteinExistence type="predicted"/>
<feature type="region of interest" description="Disordered" evidence="2">
    <location>
        <begin position="1309"/>
        <end position="1328"/>
    </location>
</feature>
<evidence type="ECO:0000259" key="3">
    <source>
        <dbReference type="Pfam" id="PF00884"/>
    </source>
</evidence>
<feature type="compositionally biased region" description="Acidic residues" evidence="2">
    <location>
        <begin position="1422"/>
        <end position="1431"/>
    </location>
</feature>
<dbReference type="GO" id="GO:0004065">
    <property type="term" value="F:arylsulfatase activity"/>
    <property type="evidence" value="ECO:0007669"/>
    <property type="project" value="TreeGrafter"/>
</dbReference>
<gene>
    <name evidence="4" type="ORF">CTAYLR_008913</name>
</gene>
<feature type="compositionally biased region" description="Low complexity" evidence="2">
    <location>
        <begin position="1609"/>
        <end position="1630"/>
    </location>
</feature>
<feature type="compositionally biased region" description="Acidic residues" evidence="2">
    <location>
        <begin position="431"/>
        <end position="448"/>
    </location>
</feature>
<reference evidence="4" key="1">
    <citation type="submission" date="2023-01" db="EMBL/GenBank/DDBJ databases">
        <title>Metagenome sequencing of chrysophaentin producing Chrysophaeum taylorii.</title>
        <authorList>
            <person name="Davison J."/>
            <person name="Bewley C."/>
        </authorList>
    </citation>
    <scope>NUCLEOTIDE SEQUENCE</scope>
    <source>
        <strain evidence="4">NIES-1699</strain>
    </source>
</reference>
<evidence type="ECO:0000256" key="1">
    <source>
        <dbReference type="SAM" id="Coils"/>
    </source>
</evidence>
<sequence length="3285" mass="354300">MITPRTASGTLSRTSHAGGDPKLPRDFQERIIAPLLDRRRRLAEMGCLAPGVEVAPRAAAAAAAAKPALVACASRLLGIGEYATAAAVFQEAIDAADFDVARRVDAIYGLIECEVLRIRRWDPATRYPRTAQRLFDCLRRAQRAMADLLTKLPPEQHERASWLFLNGAGLVHCVAEPLARFGGNFARHAAEFLFWGARVLDAVVSLATTKYLPLRCRLYALAATACDAAGRPTAVDAVISALKASVASLRGAEEMQLPLPEPIRARLEAAETDVALLEFRNKARRSDSGRGDRPVDDLFTDDDLFSKNQDAARARRFRALALYEALGDRRARVALEEEDDDEKPVDELATSRERAIAVACAEAAIVDGDPSAVLLPLPHLVALARQLFVLREGQKFRAVAAAARRLLSRKRASPPPPPPPPPGASARTTEAGEDTNNEAEEEEEEDLVEGAAVVFARELDLLCALDDLLSWNEGEARAEAVEAAVAAEEAKAEAKSAKKEYHHHHHDAREEEDDGAGAVPPAAEHVELARRAEQLVAVAADAAADALRVPTAPAVPVRRAQRVVDILKACSRGAIGEHVVEWRPDLLADAAVFFWKRACEPLFALLERWAAGQPPKEEQAKGVTLAVEVSTSPSRPKNDDDDLWGFFAEAAAAVHATLERIDLDDAFLRGRVGLALAHALRESAIKHDRRSDSRRALQALDAAATAVGVARCRAVQPELHAPVEEADHVQLARQSITTEIDEASVEAAERGNRLGAHGYGGSGIFGAASGLDSLHQALAALDLDLVAAKARIELELSPQHAEPRLLAEHRKHGAAKAVVKALAATETADLGEALDLLRAAAERETRLLGQVAPWADCPSRLGTDGDVVVAKENDDDAPPAPALSSRSRTSITLQPRTWRRAGVDHLRLFGKPAGAGIDVSLTSVEVPGTGAPIRYAGGGGKAARVTAFDLCPGEHYVFAVAAFDAKGEPVSSIGATCAPIEAINPLPLPLCYGLVAARADELGAAVVSAAAARRVYQRLVDVDAKHGYALRPHVWRRASLAELYVFVECALLLAARPDNGGLPTAYVPGVVEPDDDDDDGGVAVVRKKKGRPPMPPPMPPRLELAADGAAAGTPLGGTAQVVQLTKVQILVCAVEVAVSLDHDPELVLDVSRRAYDAASPLLNLRAGPTASLVFKPLATLHQALWLVKHAWDAPIKRVFASLALRLAEAADHLAEPEAARAALLGELEEEEEGEWDYDAILKDEPVVAEQQALVDALALRDTYKLVPSERLRRAAALARADETIAKARDDAAAAWTELVVGPVVAKKNTAPEEEAAPPLPLPSSSSEPPPRVVLRRACLVARLGRPVDVIQWFEAALCGVGQLGAGVRRVLSAEAVAEVAAAAERAAGAVENEDDPRTAAEASARRACRDRVSYLSRTAEDPLLEPEEAETDAATSTTTLGPDEIEEMLWLAEIEAILGKALLLEGGVVQKAVEGDGPLAPVEASLVARDSDALAEASEELAREALCAAEEPFLHSQQQQQQEGDAARSRDQRFLLEAAIRHLARAAGRAKAARHWRQLCGAATTLWNEVVVARWVSPLAFEPPAGLDPAPFASVARALLDAIEAPQGDNDNNNNAAETTTTPKEGSVGVESEEETAAVSSERGVSEALADLGPSREFVVEFVSFASRALASAGKWAAVVRLARRLTRTEALTRAAQADLSGGRLGAHVRDAHELAGFAQRQMVARAAGRADVAERELAEARCRVDEATAARIAKRRGRRRGDERSADEVRLEARATEAAGRVAEARAAVKVAERYQTVLKKEAADFLKSRSAAAEALDACRRALFSEAAASRGSASTVVASYRRAERLCRREPLLVAQALQDRGDLHAAEGALQDATACWHEALDALFSTLDVAERWRDELPKLLRRRVGILASLVGATLAGKLALWARGDADKRLDRARFCAALAKAAFSTTLPHPGAACPGARGRAPPGDALFANYRPFQLAPRGDALFACPRRLSLAGFEAALRSSALALLARDRALEALPACCLLEHAAETSRKGPRRARVLRLRALSAAGLVDRAVDLLADLAPPRRGPSSSSSSSSCWNASLPPSDAPRWLVAEEEDSEEEDPELGLARCELLGALGLGREAEAAALSLRDDPAALDLRARLALRAGLVSRARHLSSAAMAQLAHLVGGDDADGCCAWLACRARLAECALLRDRLDEALEHCEVGASEARAARASEASRRLEGVRCAALARRGEAREALDRLDALVENHRADDRKDDAFARSSCLAASLRRERALATASPGQAARLLMEAHRLLEGAEAACLDRAVAASWREDESNPTNLYLPAVRTLATVRCALAENALDLEAAQTAGIRVGSTTDVAASKLAEAALGTMRHCAEIPPHYRATALYVAGRAGGSERHLLEAIRVSANYDHDHGLARDAAMELVSLYYAAAAAAAATKKKDRLHRATHFLDLAATLREKRDALETLELRRQDLPFELPIEVDEDLGGDDDDVARYLRSLKAHARGPLSDVPRRLAACLHASLRGNVAAYDACCLDAATLDPRPTGDDSIPRDLVCVQWLSLPHNEEDEGLYPMVEAYVLLGVTARFSAAPHLLKVRASRASDVLEMRRRVGELRYELQCGETPSDHFADKLLCDIHLFLNPHTTNAAIPEGNALDADGRPVDLACDLETLSLLENFLHTDRVVSKKVNGTSADACCLACTGKCHAYNYRESGALCELFEGETQRENVYEGCVGGTTKAPAHVEGPSIVLLVVESTDGRSWTPGYQNDVVPIPNIRKLQARGTTFLRHYANTPVCCPSRATLWSGRHAHRIPHESALGGFLVEGVWNNFEGLPRNYSRRLDQVLFDYGYGVYGTGKTDWVTGGHSTTVRLDAFTKYVDFDFDVNATGGFYTETTCADNATVSSGSASVHQKDWDATDQAVSWAKNQTSPFFLYTGHEIVHPPYATNQYWSSLIDRSKIRVPSWRPLMELHPCDFETTMRKGCAPSDDAAGAFYSVDRRREIRAVYYAMIAEFDAMVGHYVDELLLEEDTIFIVTSDHGDLQMEHQQFYKMSPYDASARVPMVVCCSAGRNVVVAPTQLIDLFPTVLELAGLPPMPDLDGDSLVPLLRGRRWTRDAVLTQFHGDDNGMSWVAIVVNVSNTTYKLVQWGTGDQHPPMLFDLDADPEETTNLASVRAANDLLVAELDAKLRSMIDYKKVARNVATYGRQSLERWIDLQDDWQTAIHAEGIRWDVPFEVDLNASFRAIAAFRNTSDLAHIRPCRRALNWQPFSSTASTTTTQG</sequence>
<dbReference type="Proteomes" id="UP001230188">
    <property type="component" value="Unassembled WGS sequence"/>
</dbReference>
<protein>
    <recommendedName>
        <fullName evidence="3">Sulfatase N-terminal domain-containing protein</fullName>
    </recommendedName>
</protein>
<dbReference type="InterPro" id="IPR000917">
    <property type="entry name" value="Sulfatase_N"/>
</dbReference>